<dbReference type="GO" id="GO:0005737">
    <property type="term" value="C:cytoplasm"/>
    <property type="evidence" value="ECO:0007669"/>
    <property type="project" value="TreeGrafter"/>
</dbReference>
<evidence type="ECO:0000256" key="2">
    <source>
        <dbReference type="ARBA" id="ARBA00022679"/>
    </source>
</evidence>
<dbReference type="FunFam" id="3.40.630.70:FF:000001">
    <property type="entry name" value="Leucyl/phenylalanyl-tRNA--protein transferase"/>
    <property type="match status" value="1"/>
</dbReference>
<dbReference type="EC" id="2.3.2.6" evidence="4"/>
<name>A0A1J5QVF4_9ZZZZ</name>
<evidence type="ECO:0000256" key="1">
    <source>
        <dbReference type="ARBA" id="ARBA00022490"/>
    </source>
</evidence>
<dbReference type="NCBIfam" id="TIGR00667">
    <property type="entry name" value="aat"/>
    <property type="match status" value="1"/>
</dbReference>
<evidence type="ECO:0000256" key="3">
    <source>
        <dbReference type="ARBA" id="ARBA00023315"/>
    </source>
</evidence>
<dbReference type="EMBL" id="MLJW01000412">
    <property type="protein sequence ID" value="OIQ87646.1"/>
    <property type="molecule type" value="Genomic_DNA"/>
</dbReference>
<comment type="caution">
    <text evidence="4">The sequence shown here is derived from an EMBL/GenBank/DDBJ whole genome shotgun (WGS) entry which is preliminary data.</text>
</comment>
<keyword evidence="2 4" id="KW-0808">Transferase</keyword>
<dbReference type="Gene3D" id="3.40.630.70">
    <property type="entry name" value="Leucyl/phenylalanyl-tRNA-protein transferase, C-terminal domain"/>
    <property type="match status" value="1"/>
</dbReference>
<proteinExistence type="inferred from homology"/>
<dbReference type="InterPro" id="IPR004616">
    <property type="entry name" value="Leu/Phe-tRNA_Trfase"/>
</dbReference>
<keyword evidence="1" id="KW-0963">Cytoplasm</keyword>
<dbReference type="PANTHER" id="PTHR30098:SF2">
    <property type="entry name" value="LEUCYL_PHENYLALANYL-TRNA--PROTEIN TRANSFERASE"/>
    <property type="match status" value="1"/>
</dbReference>
<dbReference type="GO" id="GO:0008914">
    <property type="term" value="F:leucyl-tRNA--protein transferase activity"/>
    <property type="evidence" value="ECO:0007669"/>
    <property type="project" value="UniProtKB-EC"/>
</dbReference>
<dbReference type="InterPro" id="IPR016181">
    <property type="entry name" value="Acyl_CoA_acyltransferase"/>
</dbReference>
<dbReference type="Pfam" id="PF03588">
    <property type="entry name" value="Leu_Phe_trans"/>
    <property type="match status" value="1"/>
</dbReference>
<dbReference type="SUPFAM" id="SSF55729">
    <property type="entry name" value="Acyl-CoA N-acyltransferases (Nat)"/>
    <property type="match status" value="1"/>
</dbReference>
<protein>
    <submittedName>
        <fullName evidence="4">Leucyl/phenylalanyl-tRNA--protein transferase</fullName>
        <ecNumber evidence="4">2.3.2.6</ecNumber>
    </submittedName>
</protein>
<gene>
    <name evidence="4" type="primary">aat_9</name>
    <name evidence="4" type="ORF">GALL_304940</name>
</gene>
<dbReference type="PANTHER" id="PTHR30098">
    <property type="entry name" value="LEUCYL/PHENYLALANYL-TRNA--PROTEIN TRANSFERASE"/>
    <property type="match status" value="1"/>
</dbReference>
<evidence type="ECO:0000313" key="4">
    <source>
        <dbReference type="EMBL" id="OIQ87646.1"/>
    </source>
</evidence>
<accession>A0A1J5QVF4</accession>
<dbReference type="GO" id="GO:0030163">
    <property type="term" value="P:protein catabolic process"/>
    <property type="evidence" value="ECO:0007669"/>
    <property type="project" value="InterPro"/>
</dbReference>
<organism evidence="4">
    <name type="scientific">mine drainage metagenome</name>
    <dbReference type="NCBI Taxonomy" id="410659"/>
    <lineage>
        <taxon>unclassified sequences</taxon>
        <taxon>metagenomes</taxon>
        <taxon>ecological metagenomes</taxon>
    </lineage>
</organism>
<dbReference type="AlphaFoldDB" id="A0A1J5QVF4"/>
<reference evidence="4" key="1">
    <citation type="submission" date="2016-10" db="EMBL/GenBank/DDBJ databases">
        <title>Sequence of Gallionella enrichment culture.</title>
        <authorList>
            <person name="Poehlein A."/>
            <person name="Muehling M."/>
            <person name="Daniel R."/>
        </authorList>
    </citation>
    <scope>NUCLEOTIDE SEQUENCE</scope>
</reference>
<keyword evidence="3 4" id="KW-0012">Acyltransferase</keyword>
<dbReference type="InterPro" id="IPR042203">
    <property type="entry name" value="Leu/Phe-tRNA_Trfase_C"/>
</dbReference>
<dbReference type="HAMAP" id="MF_00688">
    <property type="entry name" value="Leu_Phe_trans"/>
    <property type="match status" value="1"/>
</dbReference>
<sequence length="218" mass="23833">MSEITAETLIRAYCAGIFPMADSRDDPRLFWVDPEERGILPLDGFHLPRSLRRTIRRAPFQVTADTAFARVMEGCAEAGPGRQETWINAAILARFQELHRLGLAHSLECWQNGALVGGLYGLALGGAFFGESMFSRATDASKVALAHLVAGLIKGGYRLLDTQFITGHLARFGAIEIPRARYHQLLARALAQPARFQGALGADEALSLLLRQSSTQIS</sequence>